<sequence>MTRTGILPNIRAANERAATMKKSCISGRITTFHQQSIHSMSLAYEVMRLFASPQGHLVEIKRHDQMANTSDSGHEWLWVTNRSVSSLHPSRIEGEMHQVQTFREAQLQLVDQHAELLWFNGDRFTLEARQPLTLPPEQRQLIHNHLS</sequence>
<protein>
    <submittedName>
        <fullName evidence="1">Uncharacterized protein</fullName>
    </submittedName>
</protein>
<organism evidence="1 2">
    <name type="scientific">Halopseudomonas litoralis</name>
    <dbReference type="NCBI Taxonomy" id="797277"/>
    <lineage>
        <taxon>Bacteria</taxon>
        <taxon>Pseudomonadati</taxon>
        <taxon>Pseudomonadota</taxon>
        <taxon>Gammaproteobacteria</taxon>
        <taxon>Pseudomonadales</taxon>
        <taxon>Pseudomonadaceae</taxon>
        <taxon>Halopseudomonas</taxon>
    </lineage>
</organism>
<evidence type="ECO:0000313" key="1">
    <source>
        <dbReference type="EMBL" id="SDS16397.1"/>
    </source>
</evidence>
<dbReference type="AlphaFoldDB" id="A0A1H1PZI7"/>
<keyword evidence="2" id="KW-1185">Reference proteome</keyword>
<name>A0A1H1PZI7_9GAMM</name>
<proteinExistence type="predicted"/>
<gene>
    <name evidence="1" type="ORF">SAMN05216198_1329</name>
</gene>
<dbReference type="Proteomes" id="UP000243426">
    <property type="component" value="Chromosome I"/>
</dbReference>
<reference evidence="2" key="1">
    <citation type="submission" date="2016-10" db="EMBL/GenBank/DDBJ databases">
        <authorList>
            <person name="Varghese N."/>
            <person name="Submissions S."/>
        </authorList>
    </citation>
    <scope>NUCLEOTIDE SEQUENCE [LARGE SCALE GENOMIC DNA]</scope>
    <source>
        <strain evidence="2">2SM5</strain>
    </source>
</reference>
<accession>A0A1H1PZI7</accession>
<evidence type="ECO:0000313" key="2">
    <source>
        <dbReference type="Proteomes" id="UP000243426"/>
    </source>
</evidence>
<dbReference type="EMBL" id="LT629748">
    <property type="protein sequence ID" value="SDS16397.1"/>
    <property type="molecule type" value="Genomic_DNA"/>
</dbReference>